<dbReference type="CDD" id="cd04190">
    <property type="entry name" value="Chitin_synth_C"/>
    <property type="match status" value="1"/>
</dbReference>
<dbReference type="SUPFAM" id="SSF53448">
    <property type="entry name" value="Nucleotide-diphospho-sugar transferases"/>
    <property type="match status" value="1"/>
</dbReference>
<organism evidence="13 14">
    <name type="scientific">Maudiozyma barnettii</name>
    <dbReference type="NCBI Taxonomy" id="61262"/>
    <lineage>
        <taxon>Eukaryota</taxon>
        <taxon>Fungi</taxon>
        <taxon>Dikarya</taxon>
        <taxon>Ascomycota</taxon>
        <taxon>Saccharomycotina</taxon>
        <taxon>Saccharomycetes</taxon>
        <taxon>Saccharomycetales</taxon>
        <taxon>Saccharomycetaceae</taxon>
        <taxon>Maudiozyma</taxon>
    </lineage>
</organism>
<gene>
    <name evidence="13" type="ORF">KABA2_02S13486</name>
</gene>
<dbReference type="GO" id="GO:0030428">
    <property type="term" value="C:cell septum"/>
    <property type="evidence" value="ECO:0007669"/>
    <property type="project" value="TreeGrafter"/>
</dbReference>
<evidence type="ECO:0000256" key="9">
    <source>
        <dbReference type="ARBA" id="ARBA00023180"/>
    </source>
</evidence>
<evidence type="ECO:0000256" key="3">
    <source>
        <dbReference type="ARBA" id="ARBA00022475"/>
    </source>
</evidence>
<dbReference type="PANTHER" id="PTHR22914">
    <property type="entry name" value="CHITIN SYNTHASE"/>
    <property type="match status" value="1"/>
</dbReference>
<dbReference type="InterPro" id="IPR004835">
    <property type="entry name" value="Chitin_synth"/>
</dbReference>
<accession>A0A8H2VD99</accession>
<evidence type="ECO:0000256" key="2">
    <source>
        <dbReference type="ARBA" id="ARBA00012543"/>
    </source>
</evidence>
<dbReference type="OrthoDB" id="370884at2759"/>
<keyword evidence="5" id="KW-0808">Transferase</keyword>
<feature type="region of interest" description="Disordered" evidence="10">
    <location>
        <begin position="17"/>
        <end position="49"/>
    </location>
</feature>
<keyword evidence="9" id="KW-0325">Glycoprotein</keyword>
<keyword evidence="3" id="KW-1003">Cell membrane</keyword>
<reference evidence="13 14" key="1">
    <citation type="submission" date="2020-05" db="EMBL/GenBank/DDBJ databases">
        <authorList>
            <person name="Casaregola S."/>
            <person name="Devillers H."/>
            <person name="Grondin C."/>
        </authorList>
    </citation>
    <scope>NUCLEOTIDE SEQUENCE [LARGE SCALE GENOMIC DNA]</scope>
    <source>
        <strain evidence="13 14">CLIB 1767</strain>
    </source>
</reference>
<keyword evidence="14" id="KW-1185">Reference proteome</keyword>
<dbReference type="GO" id="GO:0006031">
    <property type="term" value="P:chitin biosynthetic process"/>
    <property type="evidence" value="ECO:0007669"/>
    <property type="project" value="TreeGrafter"/>
</dbReference>
<evidence type="ECO:0000256" key="6">
    <source>
        <dbReference type="ARBA" id="ARBA00022692"/>
    </source>
</evidence>
<evidence type="ECO:0000256" key="5">
    <source>
        <dbReference type="ARBA" id="ARBA00022679"/>
    </source>
</evidence>
<evidence type="ECO:0000259" key="12">
    <source>
        <dbReference type="Pfam" id="PF22997"/>
    </source>
</evidence>
<evidence type="ECO:0000313" key="13">
    <source>
        <dbReference type="EMBL" id="CAB4253176.1"/>
    </source>
</evidence>
<dbReference type="EMBL" id="CAEFZW010000002">
    <property type="protein sequence ID" value="CAB4253176.1"/>
    <property type="molecule type" value="Genomic_DNA"/>
</dbReference>
<feature type="transmembrane region" description="Helical" evidence="11">
    <location>
        <begin position="1053"/>
        <end position="1072"/>
    </location>
</feature>
<dbReference type="GO" id="GO:0005886">
    <property type="term" value="C:plasma membrane"/>
    <property type="evidence" value="ECO:0007669"/>
    <property type="project" value="UniProtKB-SubCell"/>
</dbReference>
<protein>
    <recommendedName>
        <fullName evidence="2">chitin synthase</fullName>
        <ecNumber evidence="2">2.4.1.16</ecNumber>
    </recommendedName>
</protein>
<evidence type="ECO:0000313" key="14">
    <source>
        <dbReference type="Proteomes" id="UP000644660"/>
    </source>
</evidence>
<feature type="transmembrane region" description="Helical" evidence="11">
    <location>
        <begin position="168"/>
        <end position="190"/>
    </location>
</feature>
<comment type="subcellular location">
    <subcellularLocation>
        <location evidence="1">Cell membrane</location>
        <topology evidence="1">Multi-pass membrane protein</topology>
    </subcellularLocation>
</comment>
<keyword evidence="4" id="KW-0328">Glycosyltransferase</keyword>
<dbReference type="EC" id="2.4.1.16" evidence="2"/>
<keyword evidence="8 11" id="KW-0472">Membrane</keyword>
<keyword evidence="7 11" id="KW-1133">Transmembrane helix</keyword>
<evidence type="ECO:0000256" key="1">
    <source>
        <dbReference type="ARBA" id="ARBA00004651"/>
    </source>
</evidence>
<feature type="transmembrane region" description="Helical" evidence="11">
    <location>
        <begin position="452"/>
        <end position="475"/>
    </location>
</feature>
<evidence type="ECO:0000256" key="7">
    <source>
        <dbReference type="ARBA" id="ARBA00022989"/>
    </source>
</evidence>
<dbReference type="RefSeq" id="XP_041405214.1">
    <property type="nucleotide sequence ID" value="XM_041549280.1"/>
</dbReference>
<feature type="domain" description="Chitin synthase 4-like" evidence="12">
    <location>
        <begin position="361"/>
        <end position="438"/>
    </location>
</feature>
<dbReference type="Pfam" id="PF22997">
    <property type="entry name" value="CHS4"/>
    <property type="match status" value="1"/>
</dbReference>
<dbReference type="AlphaFoldDB" id="A0A8H2VD99"/>
<sequence length="1164" mass="131716">MDEDNYYLHLDDEYLIKPRGGSTSSSHPRRQGSLVRPERNRLDNPSNPNYYYAQKTAEQKNRLSVLPSSTGVNPTIPRNNTVRSRRTLSTKRGPSIVEEEYPLTDIGNDVPFKDDTKFNEQQSTFDRQEDDFNDYDENAFDPYIPDLRKDFNKISAAHKDSKPSISLWTMYCKILTFWIPGPILALFGMPDKERQMAWRDKIALLSIIGYIGAIVAYITFGFTRTVCANATIRLEIKDINTGFVSINGKAYLFNGTGTDGSDLEVKGKYVVGPWQDAGKDATFLFQNVNGNCKNVIVPKDNCSIPYNNDNELAWYFPCKLKNTDGSSKPNFTNSEHYDGWGCHTSDSERKAYYSLKSYASVYFTWEDIKNSSRNLVVYNGDVLDLNLLNWLESYDVDYPTEFDDLKNSDLRGYDLSLVLSTGHDRKIARCLNEIIKVGEIDSKTVGCLASDVVLYVSLIFIFSIVVAKFLVASYFRWFVTKKQGAFEVDNKTMDRYINTIEDWSDNINAQGPIKQVDPSMRPVKKESGLSALKRKTSRMLQLNDSVIDLESSLSNNAIASSGTINGYTTMTSQNAWKANGENETNDQRQNFGRKSEGLTSSSLLWNSTTISPAPGKLSVVSSLDPTIIHPDIVQQPPIDYMPYDYPLIHTICFVTCYSEDEAGLRTTLDSIATTDYPNSHKMIMIVCDGLIKGSGNDKTTPEIALGMMDDFVTPPEEVQANSYVAVASGTKRHNMAKIYAGFYKYDDGTILPEKQQRVPVITIVKCGTPEEQGSAKPGNRGKRDSQVILMSFLQRVTFDERMSELEFQLLKNIWQLTGLMADFYETVLMVDADTKVFPDSLSHMIAEMVKDPAIMGLCGETKIANKADTWVTAIQVFEYYISHHQSKAFESVFGSVTCLPGCFSMYRIKVPKDADGYWVPILANPDIVERYSDNVTNSLHKKNLLLLGEDRYLSSLMLRTFPKRKQIFVPKAACKTIVPDEFKILLSQRRRWINSTVHNLFELVLIRDLCGTFCFSMQFVIFIELIGTLVLPLAICFTVYVIIFAIVSHPTPILTLVLLAVVLGLPGLLVVVTATRWSYLMWMAIYICALPIWNLVLPSYAYWKFDDFSWGDTRTIAGGNKVKEAEEGEFDHSHIKMRTWREFDREERMTAETSGIDVDPSKYI</sequence>
<dbReference type="Proteomes" id="UP000644660">
    <property type="component" value="Unassembled WGS sequence"/>
</dbReference>
<dbReference type="PANTHER" id="PTHR22914:SF16">
    <property type="entry name" value="CHITIN SYNTHASE 3"/>
    <property type="match status" value="1"/>
</dbReference>
<feature type="transmembrane region" description="Helical" evidence="11">
    <location>
        <begin position="1079"/>
        <end position="1103"/>
    </location>
</feature>
<dbReference type="GO" id="GO:0004100">
    <property type="term" value="F:chitin synthase activity"/>
    <property type="evidence" value="ECO:0007669"/>
    <property type="project" value="UniProtKB-EC"/>
</dbReference>
<dbReference type="InterPro" id="IPR054295">
    <property type="entry name" value="CHS4-like_dom"/>
</dbReference>
<keyword evidence="6 11" id="KW-0812">Transmembrane</keyword>
<comment type="caution">
    <text evidence="13">The sequence shown here is derived from an EMBL/GenBank/DDBJ whole genome shotgun (WGS) entry which is preliminary data.</text>
</comment>
<evidence type="ECO:0000256" key="4">
    <source>
        <dbReference type="ARBA" id="ARBA00022676"/>
    </source>
</evidence>
<dbReference type="InterPro" id="IPR029044">
    <property type="entry name" value="Nucleotide-diphossugar_trans"/>
</dbReference>
<feature type="transmembrane region" description="Helical" evidence="11">
    <location>
        <begin position="1025"/>
        <end position="1047"/>
    </location>
</feature>
<evidence type="ECO:0000256" key="10">
    <source>
        <dbReference type="SAM" id="MobiDB-lite"/>
    </source>
</evidence>
<feature type="transmembrane region" description="Helical" evidence="11">
    <location>
        <begin position="202"/>
        <end position="222"/>
    </location>
</feature>
<evidence type="ECO:0000256" key="8">
    <source>
        <dbReference type="ARBA" id="ARBA00023136"/>
    </source>
</evidence>
<dbReference type="GeneID" id="64856332"/>
<dbReference type="Pfam" id="PF03142">
    <property type="entry name" value="Chitin_synth_2"/>
    <property type="match status" value="1"/>
</dbReference>
<evidence type="ECO:0000256" key="11">
    <source>
        <dbReference type="SAM" id="Phobius"/>
    </source>
</evidence>
<name>A0A8H2VD99_9SACH</name>
<proteinExistence type="predicted"/>